<evidence type="ECO:0008006" key="3">
    <source>
        <dbReference type="Google" id="ProtNLM"/>
    </source>
</evidence>
<dbReference type="InterPro" id="IPR013783">
    <property type="entry name" value="Ig-like_fold"/>
</dbReference>
<dbReference type="Gene3D" id="2.60.40.10">
    <property type="entry name" value="Immunoglobulins"/>
    <property type="match status" value="1"/>
</dbReference>
<dbReference type="InterPro" id="IPR008979">
    <property type="entry name" value="Galactose-bd-like_sf"/>
</dbReference>
<accession>A0ABV6DTM9</accession>
<dbReference type="EMBL" id="JBHLWN010000107">
    <property type="protein sequence ID" value="MFC0216023.1"/>
    <property type="molecule type" value="Genomic_DNA"/>
</dbReference>
<dbReference type="Proteomes" id="UP001589776">
    <property type="component" value="Unassembled WGS sequence"/>
</dbReference>
<protein>
    <recommendedName>
        <fullName evidence="3">Alginate lyase domain-containing protein</fullName>
    </recommendedName>
</protein>
<organism evidence="1 2">
    <name type="scientific">Paenibacillus chartarius</name>
    <dbReference type="NCBI Taxonomy" id="747481"/>
    <lineage>
        <taxon>Bacteria</taxon>
        <taxon>Bacillati</taxon>
        <taxon>Bacillota</taxon>
        <taxon>Bacilli</taxon>
        <taxon>Bacillales</taxon>
        <taxon>Paenibacillaceae</taxon>
        <taxon>Paenibacillus</taxon>
    </lineage>
</organism>
<dbReference type="InterPro" id="IPR008929">
    <property type="entry name" value="Chondroitin_lyas"/>
</dbReference>
<dbReference type="SUPFAM" id="SSF49785">
    <property type="entry name" value="Galactose-binding domain-like"/>
    <property type="match status" value="1"/>
</dbReference>
<dbReference type="RefSeq" id="WP_377473779.1">
    <property type="nucleotide sequence ID" value="NZ_JBHLWN010000107.1"/>
</dbReference>
<proteinExistence type="predicted"/>
<sequence>MDKKWIPLLLSIFVAIGSLQLGSVVSAEQQHTSDVTEAVKLIIEEKDGFVHPGISVDPQKLENTRRELMKGNDPWLSYYNAMKETKYASLKFESANLKAGTIDTPKDSTFTKAAANVNLSSDGFRAYTQAVLYYLTGNSQYRYNALRLVRIWENMNPHAYQYYADSHIHVGTPFYYMVSAAELLRYTSVVDEEYDDIPNGIMNYSLKWTEEDTEKLTANLIDPVISTFLYTNYRYMNQHLYPVIGAMAGYIFKDDKARYEEAVEWAMVNSTTTKPDINGALQNQFRLIEANDPRNPTGKTYVQHLEMGRDQAHGAGDVINFTGIARILTQQRTKLDPEKGTVSTATYAQTPYAFLNQRILDGSENFYRYMAGYTIPWTELGYQDFGGKVSEAYRGRTGLYFNMSELYDAYRYLEGMTEEELETRAPTLTVMAKHLTSPIFYNGTNKVNFWGSFSDNKMTEIGCEYWLSLPSERNADKGIAIAAQAADSSVAFGERGAILDKGLAAAITEEGATYIRVKSAKSQDQIKETEYDSHFPNDTTTVRGGNQIALPSLIKINKPESEFLSLRIRSTGTAKLFISSNNYFGEAYQELNIPNTNGQWKHIVYNTNEKKQISRTARQLANMDFYSVISDTDVQVDFDRLQYVNASGGLITNVPTFKGNGEQVHYLLKKVPFEQKVELENADNVTLSLFNAPNGMSIDSDGMLRWTPDKKTEEPITVIVAADNGTVINTQQIGFVVSNNPHQAYETVLSTHDPDQVYTHKSYLEFSKRKEAIQALLKGKVEDRTFLSALSGFVNSLQALELLNPKLEDGTLNYYAYDSMISNVTTMNRDNLKRLVDNDTATFSGDMRAPSTFDFGAEYKISAKAFSFQARRGFPNRSEGMNVYGSNDGVNWILLTETYTTNTEAMETLRVKQSLLNEAFRYLKFQVDYPGIPTDPAYPGISSFAELRIDGTRYEVNP</sequence>
<comment type="caution">
    <text evidence="1">The sequence shown here is derived from an EMBL/GenBank/DDBJ whole genome shotgun (WGS) entry which is preliminary data.</text>
</comment>
<keyword evidence="2" id="KW-1185">Reference proteome</keyword>
<evidence type="ECO:0000313" key="2">
    <source>
        <dbReference type="Proteomes" id="UP001589776"/>
    </source>
</evidence>
<gene>
    <name evidence="1" type="ORF">ACFFK0_26850</name>
</gene>
<reference evidence="1 2" key="1">
    <citation type="submission" date="2024-09" db="EMBL/GenBank/DDBJ databases">
        <authorList>
            <person name="Sun Q."/>
            <person name="Mori K."/>
        </authorList>
    </citation>
    <scope>NUCLEOTIDE SEQUENCE [LARGE SCALE GENOMIC DNA]</scope>
    <source>
        <strain evidence="1 2">CCM 7759</strain>
    </source>
</reference>
<dbReference type="Gene3D" id="1.50.10.100">
    <property type="entry name" value="Chondroitin AC/alginate lyase"/>
    <property type="match status" value="1"/>
</dbReference>
<dbReference type="Gene3D" id="2.60.120.260">
    <property type="entry name" value="Galactose-binding domain-like"/>
    <property type="match status" value="1"/>
</dbReference>
<dbReference type="SUPFAM" id="SSF48230">
    <property type="entry name" value="Chondroitin AC/alginate lyase"/>
    <property type="match status" value="1"/>
</dbReference>
<evidence type="ECO:0000313" key="1">
    <source>
        <dbReference type="EMBL" id="MFC0216023.1"/>
    </source>
</evidence>
<name>A0ABV6DTM9_9BACL</name>